<evidence type="ECO:0000313" key="2">
    <source>
        <dbReference type="Proteomes" id="UP000277212"/>
    </source>
</evidence>
<proteinExistence type="predicted"/>
<evidence type="ECO:0000313" key="1">
    <source>
        <dbReference type="EMBL" id="RMJ16263.1"/>
    </source>
</evidence>
<dbReference type="EMBL" id="NKUJ01000050">
    <property type="protein sequence ID" value="RMJ16263.1"/>
    <property type="molecule type" value="Genomic_DNA"/>
</dbReference>
<organism evidence="1 2">
    <name type="scientific">Fusarium kuroshium</name>
    <dbReference type="NCBI Taxonomy" id="2010991"/>
    <lineage>
        <taxon>Eukaryota</taxon>
        <taxon>Fungi</taxon>
        <taxon>Dikarya</taxon>
        <taxon>Ascomycota</taxon>
        <taxon>Pezizomycotina</taxon>
        <taxon>Sordariomycetes</taxon>
        <taxon>Hypocreomycetidae</taxon>
        <taxon>Hypocreales</taxon>
        <taxon>Nectriaceae</taxon>
        <taxon>Fusarium</taxon>
        <taxon>Fusarium solani species complex</taxon>
    </lineage>
</organism>
<dbReference type="AlphaFoldDB" id="A0A3M2SFC0"/>
<comment type="caution">
    <text evidence="1">The sequence shown here is derived from an EMBL/GenBank/DDBJ whole genome shotgun (WGS) entry which is preliminary data.</text>
</comment>
<keyword evidence="2" id="KW-1185">Reference proteome</keyword>
<dbReference type="Proteomes" id="UP000277212">
    <property type="component" value="Unassembled WGS sequence"/>
</dbReference>
<reference evidence="1 2" key="1">
    <citation type="submission" date="2017-06" db="EMBL/GenBank/DDBJ databases">
        <title>Comparative genomic analysis of Ambrosia Fusariam Clade fungi.</title>
        <authorList>
            <person name="Stajich J.E."/>
            <person name="Carrillo J."/>
            <person name="Kijimoto T."/>
            <person name="Eskalen A."/>
            <person name="O'Donnell K."/>
            <person name="Kasson M."/>
        </authorList>
    </citation>
    <scope>NUCLEOTIDE SEQUENCE [LARGE SCALE GENOMIC DNA]</scope>
    <source>
        <strain evidence="1">UCR3666</strain>
    </source>
</reference>
<dbReference type="OrthoDB" id="10355905at2759"/>
<accession>A0A3M2SFC0</accession>
<name>A0A3M2SFC0_9HYPO</name>
<gene>
    <name evidence="1" type="ORF">CDV36_004087</name>
</gene>
<sequence length="90" mass="9813">MPSLPVVHITGPNGEQVPVCPFPFPAAADELVSLEEWLKHFPSPAPKPTKADDGFDVDKATFDEIWAYVVERGRKASLEVADADAPKAKR</sequence>
<protein>
    <submittedName>
        <fullName evidence="1">Uncharacterized protein</fullName>
    </submittedName>
</protein>